<accession>A0A7J8WPJ5</accession>
<proteinExistence type="predicted"/>
<name>A0A7J8WPJ5_GOSAI</name>
<keyword evidence="2" id="KW-1185">Reference proteome</keyword>
<gene>
    <name evidence="1" type="ORF">Goari_018247</name>
</gene>
<comment type="caution">
    <text evidence="1">The sequence shown here is derived from an EMBL/GenBank/DDBJ whole genome shotgun (WGS) entry which is preliminary data.</text>
</comment>
<feature type="non-terminal residue" evidence="1">
    <location>
        <position position="39"/>
    </location>
</feature>
<reference evidence="1 2" key="1">
    <citation type="journal article" date="2019" name="Genome Biol. Evol.">
        <title>Insights into the evolution of the New World diploid cottons (Gossypium, subgenus Houzingenia) based on genome sequencing.</title>
        <authorList>
            <person name="Grover C.E."/>
            <person name="Arick M.A. 2nd"/>
            <person name="Thrash A."/>
            <person name="Conover J.L."/>
            <person name="Sanders W.S."/>
            <person name="Peterson D.G."/>
            <person name="Frelichowski J.E."/>
            <person name="Scheffler J.A."/>
            <person name="Scheffler B.E."/>
            <person name="Wendel J.F."/>
        </authorList>
    </citation>
    <scope>NUCLEOTIDE SEQUENCE [LARGE SCALE GENOMIC DNA]</scope>
    <source>
        <strain evidence="1">185</strain>
        <tissue evidence="1">Leaf</tissue>
    </source>
</reference>
<evidence type="ECO:0000313" key="2">
    <source>
        <dbReference type="Proteomes" id="UP000593577"/>
    </source>
</evidence>
<sequence>MVKVLKSDGEEQEKDINKMLETINVLEEGVKDIFPDDNN</sequence>
<organism evidence="1 2">
    <name type="scientific">Gossypium aridum</name>
    <name type="common">American cotton</name>
    <name type="synonym">Erioxylum aridum</name>
    <dbReference type="NCBI Taxonomy" id="34290"/>
    <lineage>
        <taxon>Eukaryota</taxon>
        <taxon>Viridiplantae</taxon>
        <taxon>Streptophyta</taxon>
        <taxon>Embryophyta</taxon>
        <taxon>Tracheophyta</taxon>
        <taxon>Spermatophyta</taxon>
        <taxon>Magnoliopsida</taxon>
        <taxon>eudicotyledons</taxon>
        <taxon>Gunneridae</taxon>
        <taxon>Pentapetalae</taxon>
        <taxon>rosids</taxon>
        <taxon>malvids</taxon>
        <taxon>Malvales</taxon>
        <taxon>Malvaceae</taxon>
        <taxon>Malvoideae</taxon>
        <taxon>Gossypium</taxon>
    </lineage>
</organism>
<evidence type="ECO:0000313" key="1">
    <source>
        <dbReference type="EMBL" id="MBA0676790.1"/>
    </source>
</evidence>
<dbReference type="Proteomes" id="UP000593577">
    <property type="component" value="Unassembled WGS sequence"/>
</dbReference>
<dbReference type="AlphaFoldDB" id="A0A7J8WPJ5"/>
<dbReference type="EMBL" id="JABFAA010000002">
    <property type="protein sequence ID" value="MBA0676790.1"/>
    <property type="molecule type" value="Genomic_DNA"/>
</dbReference>
<protein>
    <submittedName>
        <fullName evidence="1">Uncharacterized protein</fullName>
    </submittedName>
</protein>